<gene>
    <name evidence="2" type="ORF">DNFV4_01242</name>
</gene>
<keyword evidence="1" id="KW-0732">Signal</keyword>
<evidence type="ECO:0000256" key="1">
    <source>
        <dbReference type="SAM" id="SignalP"/>
    </source>
</evidence>
<evidence type="ECO:0000313" key="3">
    <source>
        <dbReference type="Proteomes" id="UP001179121"/>
    </source>
</evidence>
<accession>A0AA86MXF3</accession>
<keyword evidence="3" id="KW-1185">Reference proteome</keyword>
<evidence type="ECO:0000313" key="2">
    <source>
        <dbReference type="EMBL" id="CAI4030812.1"/>
    </source>
</evidence>
<dbReference type="EMBL" id="OX365700">
    <property type="protein sequence ID" value="CAI4030812.1"/>
    <property type="molecule type" value="Genomic_DNA"/>
</dbReference>
<feature type="chain" id="PRO_5041669344" evidence="1">
    <location>
        <begin position="28"/>
        <end position="129"/>
    </location>
</feature>
<reference evidence="2" key="1">
    <citation type="submission" date="2022-10" db="EMBL/GenBank/DDBJ databases">
        <authorList>
            <person name="Koch H."/>
        </authorList>
    </citation>
    <scope>NUCLEOTIDE SEQUENCE</scope>
    <source>
        <strain evidence="2">DNF</strain>
    </source>
</reference>
<name>A0AA86MXF3_9BACT</name>
<protein>
    <submittedName>
        <fullName evidence="2">Uncharacterized protein</fullName>
    </submittedName>
</protein>
<dbReference type="AlphaFoldDB" id="A0AA86MXF3"/>
<organism evidence="2 3">
    <name type="scientific">Nitrospira tepida</name>
    <dbReference type="NCBI Taxonomy" id="2973512"/>
    <lineage>
        <taxon>Bacteria</taxon>
        <taxon>Pseudomonadati</taxon>
        <taxon>Nitrospirota</taxon>
        <taxon>Nitrospiria</taxon>
        <taxon>Nitrospirales</taxon>
        <taxon>Nitrospiraceae</taxon>
        <taxon>Nitrospira</taxon>
    </lineage>
</organism>
<proteinExistence type="predicted"/>
<dbReference type="RefSeq" id="WP_289267783.1">
    <property type="nucleotide sequence ID" value="NZ_OX365700.1"/>
</dbReference>
<dbReference type="Proteomes" id="UP001179121">
    <property type="component" value="Chromosome"/>
</dbReference>
<dbReference type="KEGG" id="nti:DNFV4_01242"/>
<sequence length="129" mass="14224">MRITAVLCTLSLLVGGAALMMAKPAEAAGWLSGSESYAAPWVKDIEDELLKKDYRYVFVNDPRTPQASVLRLLNQAAKALEAKDSALAEKFVQESLGVLEEGVRKHYFSASDIEPITKFIREHTPIKTS</sequence>
<feature type="signal peptide" evidence="1">
    <location>
        <begin position="1"/>
        <end position="27"/>
    </location>
</feature>